<evidence type="ECO:0000256" key="9">
    <source>
        <dbReference type="ARBA" id="ARBA00022769"/>
    </source>
</evidence>
<dbReference type="RefSeq" id="WP_090835406.1">
    <property type="nucleotide sequence ID" value="NZ_CADFGJ010000009.1"/>
</dbReference>
<keyword evidence="14" id="KW-0238">DNA-binding</keyword>
<feature type="region of interest" description="Disordered" evidence="19">
    <location>
        <begin position="1337"/>
        <end position="1360"/>
    </location>
</feature>
<dbReference type="GO" id="GO:0008270">
    <property type="term" value="F:zinc ion binding"/>
    <property type="evidence" value="ECO:0007669"/>
    <property type="project" value="UniProtKB-KW"/>
</dbReference>
<dbReference type="Pfam" id="PF17760">
    <property type="entry name" value="UvrA_inter"/>
    <property type="match status" value="1"/>
</dbReference>
<dbReference type="InterPro" id="IPR027417">
    <property type="entry name" value="P-loop_NTPase"/>
</dbReference>
<evidence type="ECO:0000256" key="3">
    <source>
        <dbReference type="ARBA" id="ARBA00022490"/>
    </source>
</evidence>
<sequence>MSSNGTIRIRGARQHNLKNVDLDLHTGEMTVVTGPSGSGKSSLVFDTLYAEGQRRYVETFSAYARQFLDRMDRPQVDRVDGVPPAIAIDQTNPVRSSRSTVGTMTELNDHLKLLYARAAELFDRKTAQAVRHDSPETIYAELDARTTTDDPRIVVTFPVELPESTSEAEVEQWLSASGYTRVQAQREVASPTGMRKVLDVVADRFRLHQVEKARVVEAIEASLKRGGGRVNVYVLSQAPEGEEAEPQIWRFSTGLHNPDSDLRYADPQPALFSFNSAYGACDTCRGFGRVIGVDLGLVIPDERKTLRGGAIKPMQTPAWKECQDDLMRYAAKANIRRDTRWSELTEAERDWVINGSPDWDGEWQKQWYGVKRFFGYLESKAYKMHIRVLLSKYRSYTPCETCGGARLKTESLLWRLGSKQNADGVLEPARRFMPRGVDWNRAQLEALAGLTVHDLMLLPIERIRRFFDEITLPSALLDDALKLLLAEVRTRLKYLCDVGLGYLTLDRQSRTLSGGEVQRINLTTALGTSLTKTLFVLDEPSIGLHPRDLNRIVEAMHRLRDAGNTLVVVEHDPSVMLAADRLIDMGPGPGERGGTIIYDGAPDKIRSAGTLTGEYLGGRKHVADAAHWARRPVDTSTPRIVLEGARQHNLRDVTVDIPLQRLVCVTGVSGSGKSTLIQDVLYPALARQLGKATESPGAHRSLTGVEQISDAIFVDQSPIGKTTRSNPASYVGAFDEIRKLFAKAPLALQRGYGAGVFSFNSGDGRCPTCGGSGFEHIEMQFLSDVYLRCPDCDGSRYRPEVLEVKIERAGRGLSIADVLELTVHEAVTMFAADGEVLRVLQPIVDVGLEYVKLGQPVPTLSGGEAQRLKLAGFLAETAQAKTARGAKQAPVARLFMFDEPTTGLHFDDIAKLMQAFGKLLASGHSLIVIEHNLDVIRAADWLIDLGPEGGDAGGLVVCAGTPEDVKQCPGSHTGEALVQYDRAMGLAIEPTEAAEKAEAAAHGMPLQTALNAARARRAVEGEDVVRIVNAREHNLKALDVDIPHGKFNVITGVSGSGKSTLAFDILFHEGQRRYLESLNAYARSIVQPAGRPEVDAVYGIPPTVAIEQRLSRGGRKSTVATTSEVWHFLRLLYVKLGIQHCIHDGAPVTSQSVESIVAQLMRDHKGDHVGLLAPLVVNRKGVYTDLAKWAKARGNSHLRVDGEFVPVDPWPKLDRFREHTIELPVGDIVVSADKEAELRRLLDETLEAGKGVIHLLAPLDGLEHAMTRNGPTAHVGEVKVLSVKRACPVCGTSYPELDPRMFSYNSKHGWCTTCVGTGLALTREQRADYDDTVLVDDNRGREQTLPSDEQEPEGVVDEPCPDCHGTRLNPSARAVSFSETSIVDVAQWTVSDTRRWIDELELTGRDAEIARDVISEIGSRLQFLEEVGLGYLSLDRAAPSLSGGEAQRIRLAAQLGSNLQGVCYVLDEPTIGLHPRDNQILLNALRKLGDKGNTLVVVEHDEDTIRRADHIIDIGPGAGKRGGTLVAQGRVGDLSAQSNSLTGQFLAQPILHPLQARRPVSLTTKRAPAVPERWLTVHGATLHNLRDVTVGIPLGRLVAVTGVSGSGKSTLARDVLMTNLLDAVGRSVLSSPAVRRARKAAQTEEAPAANRRSSVLARSASRPSLNVAHAWQGCESISGFEPIDRVLEVDQTPIGKTPRSCPATYIGVWDTIRRLFADTLEARARGYTASRFSFNTGDGRCPACEGQGVRTIGMSFLPDVKVPCDVCHGQRFNPETLAVTWRGKNIGDVLTMEIDEAVDFFAPMSNIAHPLQLMKDVGLGYLTLGQPSPTLSGGEAQRIKLVTELSKVRDDITRRGQKAPHTLYVLDEPTVGLHMADVAKLIRVLHRLADAGHSVVVIEHDLDVIAEADWIIDLGPEGGVGGGSIVASTDPEGLVRVAASHTGRALEPVLARVAGDSGEDVVGARVSAG</sequence>
<dbReference type="GeneID" id="55527777"/>
<dbReference type="PANTHER" id="PTHR43152:SF3">
    <property type="entry name" value="UVRABC SYSTEM PROTEIN A"/>
    <property type="match status" value="1"/>
</dbReference>
<dbReference type="Gene3D" id="3.40.50.300">
    <property type="entry name" value="P-loop containing nucleotide triphosphate hydrolases"/>
    <property type="match status" value="5"/>
</dbReference>
<feature type="domain" description="ABC transporter" evidence="20">
    <location>
        <begin position="1019"/>
        <end position="1541"/>
    </location>
</feature>
<dbReference type="PROSITE" id="PS00211">
    <property type="entry name" value="ABC_TRANSPORTER_1"/>
    <property type="match status" value="3"/>
</dbReference>
<keyword evidence="13" id="KW-0267">Excision nuclease</keyword>
<evidence type="ECO:0000256" key="14">
    <source>
        <dbReference type="ARBA" id="ARBA00023125"/>
    </source>
</evidence>
<evidence type="ECO:0000256" key="2">
    <source>
        <dbReference type="ARBA" id="ARBA00022475"/>
    </source>
</evidence>
<evidence type="ECO:0000256" key="18">
    <source>
        <dbReference type="ARBA" id="ARBA00042156"/>
    </source>
</evidence>
<evidence type="ECO:0000256" key="16">
    <source>
        <dbReference type="ARBA" id="ARBA00038000"/>
    </source>
</evidence>
<dbReference type="KEGG" id="phs:C2L64_05390"/>
<dbReference type="PANTHER" id="PTHR43152">
    <property type="entry name" value="UVRABC SYSTEM PROTEIN A"/>
    <property type="match status" value="1"/>
</dbReference>
<evidence type="ECO:0000313" key="22">
    <source>
        <dbReference type="Proteomes" id="UP000236649"/>
    </source>
</evidence>
<evidence type="ECO:0000256" key="10">
    <source>
        <dbReference type="ARBA" id="ARBA00022771"/>
    </source>
</evidence>
<evidence type="ECO:0000256" key="7">
    <source>
        <dbReference type="ARBA" id="ARBA00022741"/>
    </source>
</evidence>
<dbReference type="SMART" id="SM00382">
    <property type="entry name" value="AAA"/>
    <property type="match status" value="4"/>
</dbReference>
<evidence type="ECO:0000256" key="4">
    <source>
        <dbReference type="ARBA" id="ARBA00022519"/>
    </source>
</evidence>
<dbReference type="PROSITE" id="PS50893">
    <property type="entry name" value="ABC_TRANSPORTER_2"/>
    <property type="match status" value="1"/>
</dbReference>
<dbReference type="GO" id="GO:0016887">
    <property type="term" value="F:ATP hydrolysis activity"/>
    <property type="evidence" value="ECO:0007669"/>
    <property type="project" value="InterPro"/>
</dbReference>
<dbReference type="GO" id="GO:0005737">
    <property type="term" value="C:cytoplasm"/>
    <property type="evidence" value="ECO:0007669"/>
    <property type="project" value="UniProtKB-SubCell"/>
</dbReference>
<keyword evidence="7" id="KW-0547">Nucleotide-binding</keyword>
<keyword evidence="8" id="KW-0227">DNA damage</keyword>
<keyword evidence="4" id="KW-0472">Membrane</keyword>
<dbReference type="Gene3D" id="3.30.190.20">
    <property type="match status" value="1"/>
</dbReference>
<keyword evidence="2" id="KW-1003">Cell membrane</keyword>
<name>A0AAN1J620_9BURK</name>
<evidence type="ECO:0000256" key="1">
    <source>
        <dbReference type="ARBA" id="ARBA00004496"/>
    </source>
</evidence>
<evidence type="ECO:0000256" key="13">
    <source>
        <dbReference type="ARBA" id="ARBA00022881"/>
    </source>
</evidence>
<dbReference type="GO" id="GO:0004518">
    <property type="term" value="F:nuclease activity"/>
    <property type="evidence" value="ECO:0007669"/>
    <property type="project" value="UniProtKB-KW"/>
</dbReference>
<dbReference type="Gene3D" id="3.30.1490.20">
    <property type="entry name" value="ATP-grasp fold, A domain"/>
    <property type="match status" value="1"/>
</dbReference>
<dbReference type="InterPro" id="IPR003593">
    <property type="entry name" value="AAA+_ATPase"/>
</dbReference>
<dbReference type="InterPro" id="IPR004602">
    <property type="entry name" value="UvrA"/>
</dbReference>
<comment type="subcellular location">
    <subcellularLocation>
        <location evidence="1">Cytoplasm</location>
    </subcellularLocation>
</comment>
<protein>
    <recommendedName>
        <fullName evidence="17">UvrABC system protein A</fullName>
    </recommendedName>
    <alternativeName>
        <fullName evidence="18">Excinuclease ABC subunit A</fullName>
    </alternativeName>
</protein>
<comment type="similarity">
    <text evidence="16">Belongs to the ABC transporter superfamily. UvrA family.</text>
</comment>
<dbReference type="InterPro" id="IPR003439">
    <property type="entry name" value="ABC_transporter-like_ATP-bd"/>
</dbReference>
<dbReference type="InterPro" id="IPR041102">
    <property type="entry name" value="UvrA_inter"/>
</dbReference>
<feature type="compositionally biased region" description="Acidic residues" evidence="19">
    <location>
        <begin position="1348"/>
        <end position="1360"/>
    </location>
</feature>
<evidence type="ECO:0000256" key="5">
    <source>
        <dbReference type="ARBA" id="ARBA00022723"/>
    </source>
</evidence>
<reference evidence="21 22" key="1">
    <citation type="submission" date="2018-01" db="EMBL/GenBank/DDBJ databases">
        <title>Species boundaries and ecological features among Paraburkholderia terrae DSMZ17804T, P. hospita DSMZ17164T and P. caribensis DSMZ13236T.</title>
        <authorList>
            <person name="Pratama A.A."/>
        </authorList>
    </citation>
    <scope>NUCLEOTIDE SEQUENCE [LARGE SCALE GENOMIC DNA]</scope>
    <source>
        <strain evidence="21 22">DSM 17164</strain>
    </source>
</reference>
<keyword evidence="6" id="KW-0677">Repeat</keyword>
<keyword evidence="3" id="KW-0963">Cytoplasm</keyword>
<keyword evidence="11" id="KW-0862">Zinc</keyword>
<dbReference type="InterPro" id="IPR013815">
    <property type="entry name" value="ATP_grasp_subdomain_1"/>
</dbReference>
<dbReference type="Gene3D" id="1.20.1580.10">
    <property type="entry name" value="ABC transporter ATPase like domain"/>
    <property type="match status" value="3"/>
</dbReference>
<dbReference type="EMBL" id="CP026105">
    <property type="protein sequence ID" value="AUT67827.1"/>
    <property type="molecule type" value="Genomic_DNA"/>
</dbReference>
<evidence type="ECO:0000256" key="8">
    <source>
        <dbReference type="ARBA" id="ARBA00022763"/>
    </source>
</evidence>
<dbReference type="Pfam" id="PF17755">
    <property type="entry name" value="UvrA_DNA-bind"/>
    <property type="match status" value="1"/>
</dbReference>
<dbReference type="InterPro" id="IPR017871">
    <property type="entry name" value="ABC_transporter-like_CS"/>
</dbReference>
<keyword evidence="5" id="KW-0479">Metal-binding</keyword>
<keyword evidence="10" id="KW-0863">Zinc-finger</keyword>
<organism evidence="21 22">
    <name type="scientific">Paraburkholderia hospita</name>
    <dbReference type="NCBI Taxonomy" id="169430"/>
    <lineage>
        <taxon>Bacteria</taxon>
        <taxon>Pseudomonadati</taxon>
        <taxon>Pseudomonadota</taxon>
        <taxon>Betaproteobacteria</taxon>
        <taxon>Burkholderiales</taxon>
        <taxon>Burkholderiaceae</taxon>
        <taxon>Paraburkholderia</taxon>
    </lineage>
</organism>
<dbReference type="GO" id="GO:0009380">
    <property type="term" value="C:excinuclease repair complex"/>
    <property type="evidence" value="ECO:0007669"/>
    <property type="project" value="InterPro"/>
</dbReference>
<evidence type="ECO:0000259" key="20">
    <source>
        <dbReference type="PROSITE" id="PS50893"/>
    </source>
</evidence>
<evidence type="ECO:0000313" key="21">
    <source>
        <dbReference type="EMBL" id="AUT67827.1"/>
    </source>
</evidence>
<evidence type="ECO:0000256" key="12">
    <source>
        <dbReference type="ARBA" id="ARBA00022840"/>
    </source>
</evidence>
<evidence type="ECO:0000256" key="15">
    <source>
        <dbReference type="ARBA" id="ARBA00023204"/>
    </source>
</evidence>
<dbReference type="NCBIfam" id="TIGR00630">
    <property type="entry name" value="uvra"/>
    <property type="match status" value="1"/>
</dbReference>
<feature type="region of interest" description="Disordered" evidence="19">
    <location>
        <begin position="1635"/>
        <end position="1655"/>
    </location>
</feature>
<keyword evidence="9" id="KW-0228">DNA excision</keyword>
<accession>A0AAN1J620</accession>
<dbReference type="Proteomes" id="UP000236649">
    <property type="component" value="Chromosome 1"/>
</dbReference>
<proteinExistence type="inferred from homology"/>
<evidence type="ECO:0000256" key="17">
    <source>
        <dbReference type="ARBA" id="ARBA00039316"/>
    </source>
</evidence>
<evidence type="ECO:0000256" key="19">
    <source>
        <dbReference type="SAM" id="MobiDB-lite"/>
    </source>
</evidence>
<dbReference type="GO" id="GO:0006289">
    <property type="term" value="P:nucleotide-excision repair"/>
    <property type="evidence" value="ECO:0007669"/>
    <property type="project" value="InterPro"/>
</dbReference>
<dbReference type="InterPro" id="IPR041552">
    <property type="entry name" value="UvrA_DNA-bd"/>
</dbReference>
<gene>
    <name evidence="21" type="primary">uvrA</name>
    <name evidence="21" type="ORF">C2L64_05390</name>
</gene>
<evidence type="ECO:0000256" key="6">
    <source>
        <dbReference type="ARBA" id="ARBA00022737"/>
    </source>
</evidence>
<keyword evidence="4" id="KW-0997">Cell inner membrane</keyword>
<dbReference type="GO" id="GO:0005524">
    <property type="term" value="F:ATP binding"/>
    <property type="evidence" value="ECO:0007669"/>
    <property type="project" value="UniProtKB-KW"/>
</dbReference>
<keyword evidence="15" id="KW-0234">DNA repair</keyword>
<evidence type="ECO:0000256" key="11">
    <source>
        <dbReference type="ARBA" id="ARBA00022833"/>
    </source>
</evidence>
<keyword evidence="12" id="KW-0067">ATP-binding</keyword>
<dbReference type="GO" id="GO:0003677">
    <property type="term" value="F:DNA binding"/>
    <property type="evidence" value="ECO:0007669"/>
    <property type="project" value="UniProtKB-KW"/>
</dbReference>
<dbReference type="SUPFAM" id="SSF52540">
    <property type="entry name" value="P-loop containing nucleoside triphosphate hydrolases"/>
    <property type="match status" value="4"/>
</dbReference>
<dbReference type="Gene3D" id="1.10.8.280">
    <property type="entry name" value="ABC transporter ATPase domain-like"/>
    <property type="match status" value="1"/>
</dbReference>